<evidence type="ECO:0000313" key="3">
    <source>
        <dbReference type="Proteomes" id="UP000271937"/>
    </source>
</evidence>
<evidence type="ECO:0000259" key="1">
    <source>
        <dbReference type="PROSITE" id="PS50983"/>
    </source>
</evidence>
<dbReference type="AlphaFoldDB" id="A0A3P3WDK5"/>
<dbReference type="PANTHER" id="PTHR30535">
    <property type="entry name" value="VITAMIN B12-BINDING PROTEIN"/>
    <property type="match status" value="1"/>
</dbReference>
<dbReference type="PANTHER" id="PTHR30535:SF34">
    <property type="entry name" value="MOLYBDATE-BINDING PROTEIN MOLA"/>
    <property type="match status" value="1"/>
</dbReference>
<dbReference type="GO" id="GO:0071281">
    <property type="term" value="P:cellular response to iron ion"/>
    <property type="evidence" value="ECO:0007669"/>
    <property type="project" value="TreeGrafter"/>
</dbReference>
<dbReference type="InterPro" id="IPR050902">
    <property type="entry name" value="ABC_Transporter_SBP"/>
</dbReference>
<accession>A0A3P3WDK5</accession>
<gene>
    <name evidence="2" type="ORF">EG849_05770</name>
</gene>
<comment type="caution">
    <text evidence="2">The sequence shown here is derived from an EMBL/GenBank/DDBJ whole genome shotgun (WGS) entry which is preliminary data.</text>
</comment>
<dbReference type="Proteomes" id="UP000271937">
    <property type="component" value="Unassembled WGS sequence"/>
</dbReference>
<feature type="domain" description="Fe/B12 periplasmic-binding" evidence="1">
    <location>
        <begin position="95"/>
        <end position="367"/>
    </location>
</feature>
<dbReference type="SUPFAM" id="SSF53807">
    <property type="entry name" value="Helical backbone' metal receptor"/>
    <property type="match status" value="1"/>
</dbReference>
<dbReference type="RefSeq" id="WP_125012130.1">
    <property type="nucleotide sequence ID" value="NZ_RQVR01000005.1"/>
</dbReference>
<evidence type="ECO:0000313" key="2">
    <source>
        <dbReference type="EMBL" id="RRJ92488.1"/>
    </source>
</evidence>
<dbReference type="Pfam" id="PF01497">
    <property type="entry name" value="Peripla_BP_2"/>
    <property type="match status" value="1"/>
</dbReference>
<reference evidence="2 3" key="1">
    <citation type="submission" date="2018-11" db="EMBL/GenBank/DDBJ databases">
        <title>Flavobacterium sp. nov., YIM 102600 draft genome.</title>
        <authorList>
            <person name="Li G."/>
            <person name="Jiang Y."/>
        </authorList>
    </citation>
    <scope>NUCLEOTIDE SEQUENCE [LARGE SCALE GENOMIC DNA]</scope>
    <source>
        <strain evidence="2 3">YIM 102600</strain>
    </source>
</reference>
<dbReference type="OrthoDB" id="9812528at2"/>
<dbReference type="EMBL" id="RQVR01000005">
    <property type="protein sequence ID" value="RRJ92488.1"/>
    <property type="molecule type" value="Genomic_DNA"/>
</dbReference>
<keyword evidence="3" id="KW-1185">Reference proteome</keyword>
<proteinExistence type="predicted"/>
<sequence length="380" mass="43204">MKFVLSKYAVFLFLIFTVNCTKKVENKAVSDVKSSNSIQYARGLEIYDYDTYSVVKVSNPWPEAKESFTYILHKKGISVPDSLKKYTHIQVPIHSIVVTSTTHIPSLEMLGVENTLLGFPNTNYVSSDKTRALIDAKKIKEIGTNQSLNTEVLIDLAPDIIVGFSIDNNNKTYSNLEKNGQKIIYNGDWTEQSPLGKAEWIKFFGALYGLKDKADAQFKTIEKEYNEALALAQKTTTKPTVFSGAIYQEKWYLPGGKSWASLFIKDANAHYLWEETPETGSLSLSFETVLEKAEDADFWIGPAQFTTLKEITDDNPNYHFFKAYKNKNVYSFSTKKGKTGGVLYYELAPNRPDLILKDLIKIMHPEVFPDYELVFFEKLK</sequence>
<dbReference type="PROSITE" id="PS50983">
    <property type="entry name" value="FE_B12_PBP"/>
    <property type="match status" value="1"/>
</dbReference>
<organism evidence="2 3">
    <name type="scientific">Flavobacterium macacae</name>
    <dbReference type="NCBI Taxonomy" id="2488993"/>
    <lineage>
        <taxon>Bacteria</taxon>
        <taxon>Pseudomonadati</taxon>
        <taxon>Bacteroidota</taxon>
        <taxon>Flavobacteriia</taxon>
        <taxon>Flavobacteriales</taxon>
        <taxon>Flavobacteriaceae</taxon>
        <taxon>Flavobacterium</taxon>
    </lineage>
</organism>
<dbReference type="InterPro" id="IPR002491">
    <property type="entry name" value="ABC_transptr_periplasmic_BD"/>
</dbReference>
<name>A0A3P3WDK5_9FLAO</name>
<protein>
    <submittedName>
        <fullName evidence="2">ABC transporter substrate-binding protein</fullName>
    </submittedName>
</protein>
<dbReference type="Gene3D" id="3.40.50.1980">
    <property type="entry name" value="Nitrogenase molybdenum iron protein domain"/>
    <property type="match status" value="2"/>
</dbReference>